<dbReference type="Pfam" id="PF08281">
    <property type="entry name" value="Sigma70_r4_2"/>
    <property type="match status" value="1"/>
</dbReference>
<name>A0A9X2NKF8_9PSEU</name>
<gene>
    <name evidence="7" type="ORF">M8542_42190</name>
</gene>
<dbReference type="InterPro" id="IPR011990">
    <property type="entry name" value="TPR-like_helical_dom_sf"/>
</dbReference>
<keyword evidence="3" id="KW-0731">Sigma factor</keyword>
<protein>
    <submittedName>
        <fullName evidence="7">RNA polymerase subunit sigma-70</fullName>
    </submittedName>
</protein>
<dbReference type="EMBL" id="JAMXQV010000033">
    <property type="protein sequence ID" value="MCR6489447.1"/>
    <property type="molecule type" value="Genomic_DNA"/>
</dbReference>
<dbReference type="SUPFAM" id="SSF88659">
    <property type="entry name" value="Sigma3 and sigma4 domains of RNA polymerase sigma factors"/>
    <property type="match status" value="1"/>
</dbReference>
<dbReference type="Gene3D" id="1.10.10.10">
    <property type="entry name" value="Winged helix-like DNA-binding domain superfamily/Winged helix DNA-binding domain"/>
    <property type="match status" value="1"/>
</dbReference>
<sequence>MTTAGAVERVFRQSTGPILATLTRAFGADRLDLAEDCLADAVELALRVWPVSGVPANPRGWLFRVARNRALDVLRRERTLRAKLPLVAGDVPEADDGELALTFLCCHPALPRASQVALTLKIVGGLGVREIATALLAKESAVAQRLVRAKKWFRESGEAVEVPTALEARLDGVLDVLYLLFNEGYQATTGELVVRRELCAEAIRLTRLLTADPRTDRPRAGALLALQLLQASRLPARDEVLLIGEQDRTRWDAALVREGARVFERSCAGPELSAFHVEAAIALCHTAPAPDHRRILALYDDLLAVRPTAVVRLNRAIALAEVDGPRAGIAELAPLSAELAGHLPLPVALGALHLRAGDTAEAARHYRHALTLPCSEPQRRFLRQRLAACG</sequence>
<dbReference type="InterPro" id="IPR013325">
    <property type="entry name" value="RNA_pol_sigma_r2"/>
</dbReference>
<dbReference type="GO" id="GO:0006352">
    <property type="term" value="P:DNA-templated transcription initiation"/>
    <property type="evidence" value="ECO:0007669"/>
    <property type="project" value="InterPro"/>
</dbReference>
<feature type="domain" description="DUF6596" evidence="6">
    <location>
        <begin position="169"/>
        <end position="266"/>
    </location>
</feature>
<dbReference type="Proteomes" id="UP001144096">
    <property type="component" value="Unassembled WGS sequence"/>
</dbReference>
<dbReference type="InterPro" id="IPR013324">
    <property type="entry name" value="RNA_pol_sigma_r3/r4-like"/>
</dbReference>
<evidence type="ECO:0000256" key="4">
    <source>
        <dbReference type="ARBA" id="ARBA00023163"/>
    </source>
</evidence>
<dbReference type="Pfam" id="PF20239">
    <property type="entry name" value="DUF6596"/>
    <property type="match status" value="1"/>
</dbReference>
<evidence type="ECO:0000259" key="6">
    <source>
        <dbReference type="Pfam" id="PF20239"/>
    </source>
</evidence>
<dbReference type="Gene3D" id="1.10.1740.10">
    <property type="match status" value="1"/>
</dbReference>
<evidence type="ECO:0000256" key="3">
    <source>
        <dbReference type="ARBA" id="ARBA00023082"/>
    </source>
</evidence>
<evidence type="ECO:0000259" key="5">
    <source>
        <dbReference type="Pfam" id="PF08281"/>
    </source>
</evidence>
<evidence type="ECO:0000256" key="1">
    <source>
        <dbReference type="ARBA" id="ARBA00010641"/>
    </source>
</evidence>
<dbReference type="PANTHER" id="PTHR47756:SF2">
    <property type="entry name" value="BLL6612 PROTEIN"/>
    <property type="match status" value="1"/>
</dbReference>
<feature type="domain" description="RNA polymerase sigma factor 70 region 4 type 2" evidence="5">
    <location>
        <begin position="103"/>
        <end position="151"/>
    </location>
</feature>
<dbReference type="SUPFAM" id="SSF48452">
    <property type="entry name" value="TPR-like"/>
    <property type="match status" value="1"/>
</dbReference>
<dbReference type="InterPro" id="IPR036388">
    <property type="entry name" value="WH-like_DNA-bd_sf"/>
</dbReference>
<dbReference type="InterPro" id="IPR046531">
    <property type="entry name" value="DUF6596"/>
</dbReference>
<keyword evidence="8" id="KW-1185">Reference proteome</keyword>
<dbReference type="SUPFAM" id="SSF88946">
    <property type="entry name" value="Sigma2 domain of RNA polymerase sigma factors"/>
    <property type="match status" value="1"/>
</dbReference>
<dbReference type="GO" id="GO:0016987">
    <property type="term" value="F:sigma factor activity"/>
    <property type="evidence" value="ECO:0007669"/>
    <property type="project" value="UniProtKB-KW"/>
</dbReference>
<dbReference type="PANTHER" id="PTHR47756">
    <property type="entry name" value="BLL6612 PROTEIN-RELATED"/>
    <property type="match status" value="1"/>
</dbReference>
<evidence type="ECO:0000313" key="8">
    <source>
        <dbReference type="Proteomes" id="UP001144096"/>
    </source>
</evidence>
<dbReference type="AlphaFoldDB" id="A0A9X2NKF8"/>
<evidence type="ECO:0000256" key="2">
    <source>
        <dbReference type="ARBA" id="ARBA00023015"/>
    </source>
</evidence>
<accession>A0A9X2NKF8</accession>
<keyword evidence="2" id="KW-0805">Transcription regulation</keyword>
<dbReference type="RefSeq" id="WP_257926017.1">
    <property type="nucleotide sequence ID" value="NZ_JAMXQV010000033.1"/>
</dbReference>
<keyword evidence="4" id="KW-0804">Transcription</keyword>
<comment type="similarity">
    <text evidence="1">Belongs to the sigma-70 factor family. ECF subfamily.</text>
</comment>
<dbReference type="InterPro" id="IPR013249">
    <property type="entry name" value="RNA_pol_sigma70_r4_t2"/>
</dbReference>
<proteinExistence type="inferred from homology"/>
<reference evidence="7" key="1">
    <citation type="submission" date="2022-06" db="EMBL/GenBank/DDBJ databases">
        <title>Amycolatopsis iheyaensis sp. nov., a new species of the genus Amycolatopsis isolated from soil in Iheya island, Japan.</title>
        <authorList>
            <person name="Ngamcharungchit C."/>
            <person name="Kanto H."/>
            <person name="Take A."/>
            <person name="Intra B."/>
            <person name="Matsumoto A."/>
            <person name="Panbangred W."/>
            <person name="Inahashi Y."/>
        </authorList>
    </citation>
    <scope>NUCLEOTIDE SEQUENCE</scope>
    <source>
        <strain evidence="7">OK19-0408</strain>
    </source>
</reference>
<dbReference type="GO" id="GO:0003677">
    <property type="term" value="F:DNA binding"/>
    <property type="evidence" value="ECO:0007669"/>
    <property type="project" value="InterPro"/>
</dbReference>
<evidence type="ECO:0000313" key="7">
    <source>
        <dbReference type="EMBL" id="MCR6489447.1"/>
    </source>
</evidence>
<organism evidence="7 8">
    <name type="scientific">Amycolatopsis iheyensis</name>
    <dbReference type="NCBI Taxonomy" id="2945988"/>
    <lineage>
        <taxon>Bacteria</taxon>
        <taxon>Bacillati</taxon>
        <taxon>Actinomycetota</taxon>
        <taxon>Actinomycetes</taxon>
        <taxon>Pseudonocardiales</taxon>
        <taxon>Pseudonocardiaceae</taxon>
        <taxon>Amycolatopsis</taxon>
    </lineage>
</organism>
<comment type="caution">
    <text evidence="7">The sequence shown here is derived from an EMBL/GenBank/DDBJ whole genome shotgun (WGS) entry which is preliminary data.</text>
</comment>